<protein>
    <submittedName>
        <fullName evidence="2">Uncharacterized protein</fullName>
    </submittedName>
</protein>
<feature type="transmembrane region" description="Helical" evidence="1">
    <location>
        <begin position="111"/>
        <end position="133"/>
    </location>
</feature>
<feature type="transmembrane region" description="Helical" evidence="1">
    <location>
        <begin position="7"/>
        <end position="32"/>
    </location>
</feature>
<evidence type="ECO:0000256" key="1">
    <source>
        <dbReference type="SAM" id="Phobius"/>
    </source>
</evidence>
<name>A0ABS9W713_9PROT</name>
<dbReference type="Proteomes" id="UP001201985">
    <property type="component" value="Unassembled WGS sequence"/>
</dbReference>
<evidence type="ECO:0000313" key="2">
    <source>
        <dbReference type="EMBL" id="MCI0755090.1"/>
    </source>
</evidence>
<evidence type="ECO:0000313" key="3">
    <source>
        <dbReference type="Proteomes" id="UP001201985"/>
    </source>
</evidence>
<feature type="transmembrane region" description="Helical" evidence="1">
    <location>
        <begin position="77"/>
        <end position="99"/>
    </location>
</feature>
<dbReference type="RefSeq" id="WP_120009417.1">
    <property type="nucleotide sequence ID" value="NZ_JALBUU010000028.1"/>
</dbReference>
<proteinExistence type="predicted"/>
<organism evidence="2 3">
    <name type="scientific">Teichococcus vastitatis</name>
    <dbReference type="NCBI Taxonomy" id="2307076"/>
    <lineage>
        <taxon>Bacteria</taxon>
        <taxon>Pseudomonadati</taxon>
        <taxon>Pseudomonadota</taxon>
        <taxon>Alphaproteobacteria</taxon>
        <taxon>Acetobacterales</taxon>
        <taxon>Roseomonadaceae</taxon>
        <taxon>Roseomonas</taxon>
    </lineage>
</organism>
<keyword evidence="1" id="KW-0812">Transmembrane</keyword>
<dbReference type="EMBL" id="JALBUU010000028">
    <property type="protein sequence ID" value="MCI0755090.1"/>
    <property type="molecule type" value="Genomic_DNA"/>
</dbReference>
<reference evidence="2 3" key="1">
    <citation type="submission" date="2022-03" db="EMBL/GenBank/DDBJ databases">
        <title>Complete genome analysis of Roseomonas KG 17.1 : a prolific producer of plant growth promoters.</title>
        <authorList>
            <person name="Saadouli I."/>
            <person name="Najjari A."/>
            <person name="Mosbah A."/>
            <person name="Ouzari H.I."/>
        </authorList>
    </citation>
    <scope>NUCLEOTIDE SEQUENCE [LARGE SCALE GENOMIC DNA]</scope>
    <source>
        <strain evidence="2 3">KG17-1</strain>
    </source>
</reference>
<gene>
    <name evidence="2" type="ORF">MON41_15320</name>
</gene>
<sequence length="142" mass="15135">MLVQRAVLGFVAAAMSVLTFHQAMWGLLYLLGMMPVAPYPTAAVPPLGIPQILNLAFWGGLYGVLFGAAMPRLRGRLWLWGIGLGLLATVVGVLVVGPLKGRPVNLSGLSLLRPVLINGFWGLGVGLIAPLLIRRRTTLTRG</sequence>
<comment type="caution">
    <text evidence="2">The sequence shown here is derived from an EMBL/GenBank/DDBJ whole genome shotgun (WGS) entry which is preliminary data.</text>
</comment>
<accession>A0ABS9W713</accession>
<keyword evidence="3" id="KW-1185">Reference proteome</keyword>
<keyword evidence="1" id="KW-1133">Transmembrane helix</keyword>
<feature type="transmembrane region" description="Helical" evidence="1">
    <location>
        <begin position="52"/>
        <end position="70"/>
    </location>
</feature>
<keyword evidence="1" id="KW-0472">Membrane</keyword>